<reference evidence="6" key="5">
    <citation type="submission" date="2025-09" db="UniProtKB">
        <authorList>
            <consortium name="Ensembl"/>
        </authorList>
    </citation>
    <scope>IDENTIFICATION</scope>
</reference>
<organism evidence="6 7">
    <name type="scientific">Callorhinchus milii</name>
    <name type="common">Ghost shark</name>
    <dbReference type="NCBI Taxonomy" id="7868"/>
    <lineage>
        <taxon>Eukaryota</taxon>
        <taxon>Metazoa</taxon>
        <taxon>Chordata</taxon>
        <taxon>Craniata</taxon>
        <taxon>Vertebrata</taxon>
        <taxon>Chondrichthyes</taxon>
        <taxon>Holocephali</taxon>
        <taxon>Chimaeriformes</taxon>
        <taxon>Callorhinchidae</taxon>
        <taxon>Callorhinchus</taxon>
    </lineage>
</organism>
<evidence type="ECO:0000256" key="4">
    <source>
        <dbReference type="SAM" id="MobiDB-lite"/>
    </source>
</evidence>
<dbReference type="GeneTree" id="ENSGT00940000160768"/>
<dbReference type="STRING" id="7868.ENSCMIP00000016852"/>
<dbReference type="InParanoid" id="A0A4W3HP04"/>
<comment type="subcellular location">
    <subcellularLocation>
        <location evidence="1">Cytoplasm</location>
    </subcellularLocation>
</comment>
<comment type="similarity">
    <text evidence="2">Belongs to the FAM83 family.</text>
</comment>
<evidence type="ECO:0000313" key="6">
    <source>
        <dbReference type="Ensembl" id="ENSCMIP00000016852.1"/>
    </source>
</evidence>
<proteinExistence type="inferred from homology"/>
<dbReference type="Gene3D" id="3.30.870.10">
    <property type="entry name" value="Endonuclease Chain A"/>
    <property type="match status" value="1"/>
</dbReference>
<reference evidence="6" key="4">
    <citation type="submission" date="2025-08" db="UniProtKB">
        <authorList>
            <consortium name="Ensembl"/>
        </authorList>
    </citation>
    <scope>IDENTIFICATION</scope>
</reference>
<evidence type="ECO:0000256" key="3">
    <source>
        <dbReference type="ARBA" id="ARBA00022490"/>
    </source>
</evidence>
<evidence type="ECO:0000256" key="2">
    <source>
        <dbReference type="ARBA" id="ARBA00006937"/>
    </source>
</evidence>
<dbReference type="Pfam" id="PF07894">
    <property type="entry name" value="SACK1"/>
    <property type="match status" value="1"/>
</dbReference>
<feature type="domain" description="Scaffolding anchor of CK1" evidence="5">
    <location>
        <begin position="29"/>
        <end position="304"/>
    </location>
</feature>
<name>A0A4W3HP04_CALMI</name>
<dbReference type="PANTHER" id="PTHR16181:SF29">
    <property type="entry name" value="PROTEIN FAM83A-RELATED"/>
    <property type="match status" value="1"/>
</dbReference>
<evidence type="ECO:0000313" key="7">
    <source>
        <dbReference type="Proteomes" id="UP000314986"/>
    </source>
</evidence>
<reference evidence="7" key="3">
    <citation type="journal article" date="2014" name="Nature">
        <title>Elephant shark genome provides unique insights into gnathostome evolution.</title>
        <authorList>
            <consortium name="International Elephant Shark Genome Sequencing Consortium"/>
            <person name="Venkatesh B."/>
            <person name="Lee A.P."/>
            <person name="Ravi V."/>
            <person name="Maurya A.K."/>
            <person name="Lian M.M."/>
            <person name="Swann J.B."/>
            <person name="Ohta Y."/>
            <person name="Flajnik M.F."/>
            <person name="Sutoh Y."/>
            <person name="Kasahara M."/>
            <person name="Hoon S."/>
            <person name="Gangu V."/>
            <person name="Roy S.W."/>
            <person name="Irimia M."/>
            <person name="Korzh V."/>
            <person name="Kondrychyn I."/>
            <person name="Lim Z.W."/>
            <person name="Tay B.H."/>
            <person name="Tohari S."/>
            <person name="Kong K.W."/>
            <person name="Ho S."/>
            <person name="Lorente-Galdos B."/>
            <person name="Quilez J."/>
            <person name="Marques-Bonet T."/>
            <person name="Raney B.J."/>
            <person name="Ingham P.W."/>
            <person name="Tay A."/>
            <person name="Hillier L.W."/>
            <person name="Minx P."/>
            <person name="Boehm T."/>
            <person name="Wilson R.K."/>
            <person name="Brenner S."/>
            <person name="Warren W.C."/>
        </authorList>
    </citation>
    <scope>NUCLEOTIDE SEQUENCE [LARGE SCALE GENOMIC DNA]</scope>
</reference>
<evidence type="ECO:0000256" key="1">
    <source>
        <dbReference type="ARBA" id="ARBA00004496"/>
    </source>
</evidence>
<dbReference type="InterPro" id="IPR050944">
    <property type="entry name" value="FAM83"/>
</dbReference>
<dbReference type="PANTHER" id="PTHR16181">
    <property type="entry name" value="PROTEIN FAM83A-RELATED"/>
    <property type="match status" value="1"/>
</dbReference>
<dbReference type="GO" id="GO:0007173">
    <property type="term" value="P:epidermal growth factor receptor signaling pathway"/>
    <property type="evidence" value="ECO:0007669"/>
    <property type="project" value="TreeGrafter"/>
</dbReference>
<dbReference type="Ensembl" id="ENSCMIT00000017185.1">
    <property type="protein sequence ID" value="ENSCMIP00000016852.1"/>
    <property type="gene ID" value="ENSCMIG00000008084.1"/>
</dbReference>
<sequence length="495" mass="56182">TLNPEVESVTNVGKIKRRLEDIKNQWAAALGLDLSHSESARLATDALLDSGAEAYHNVLTEEGEVDFLSPLEIQYIIRNSKDGQQLEETNKEEAQKQLEVTDLSSNLSATYLPMVSESHGPMLEQGWPMSDKRYYLKGPSNINVFFQTEKSHNIKDIIRLYISQATEVNLIAIVMDIFTDVDIFCDILEAANKRGVIVYLLLDQSSVKYFSEMCKKLKIDNSHLKNVGVRKVSGDIYCAKSGKKFLGQIHEKFIIIDCVHVFAGSYSFTWLSDQVHRNFVTIFSGHIVELFDTEFRRLYAQSKPVSEFSSTTQTVPFPVLNNLAVPVVNSNVKWPESHNTQSDAFSSLSSCSEPTRGFPSTLFSSGKGDGHPSPRQNGTPERRVYIPCQKQRHYSLLDMDPPRSVPAERYFQEPPRTAMNFKEVNVLTTQRGKPHNTSQMSPIARNYFLTDGKQYISQKPVIKPKHSVELFKLNKLTNPKYIYSTYENVAMHLKY</sequence>
<keyword evidence="7" id="KW-1185">Reference proteome</keyword>
<reference evidence="7" key="2">
    <citation type="journal article" date="2007" name="PLoS Biol.">
        <title>Survey sequencing and comparative analysis of the elephant shark (Callorhinchus milii) genome.</title>
        <authorList>
            <person name="Venkatesh B."/>
            <person name="Kirkness E.F."/>
            <person name="Loh Y.H."/>
            <person name="Halpern A.L."/>
            <person name="Lee A.P."/>
            <person name="Johnson J."/>
            <person name="Dandona N."/>
            <person name="Viswanathan L.D."/>
            <person name="Tay A."/>
            <person name="Venter J.C."/>
            <person name="Strausberg R.L."/>
            <person name="Brenner S."/>
        </authorList>
    </citation>
    <scope>NUCLEOTIDE SEQUENCE [LARGE SCALE GENOMIC DNA]</scope>
</reference>
<accession>A0A4W3HP04</accession>
<reference evidence="7" key="1">
    <citation type="journal article" date="2006" name="Science">
        <title>Ancient noncoding elements conserved in the human genome.</title>
        <authorList>
            <person name="Venkatesh B."/>
            <person name="Kirkness E.F."/>
            <person name="Loh Y.H."/>
            <person name="Halpern A.L."/>
            <person name="Lee A.P."/>
            <person name="Johnson J."/>
            <person name="Dandona N."/>
            <person name="Viswanathan L.D."/>
            <person name="Tay A."/>
            <person name="Venter J.C."/>
            <person name="Strausberg R.L."/>
            <person name="Brenner S."/>
        </authorList>
    </citation>
    <scope>NUCLEOTIDE SEQUENCE [LARGE SCALE GENOMIC DNA]</scope>
</reference>
<dbReference type="Proteomes" id="UP000314986">
    <property type="component" value="Unassembled WGS sequence"/>
</dbReference>
<evidence type="ECO:0000259" key="5">
    <source>
        <dbReference type="Pfam" id="PF07894"/>
    </source>
</evidence>
<dbReference type="InterPro" id="IPR012461">
    <property type="entry name" value="SACK1"/>
</dbReference>
<dbReference type="FunFam" id="3.30.870.10:FF:000004">
    <property type="entry name" value="protein FAM83H isoform X2"/>
    <property type="match status" value="1"/>
</dbReference>
<dbReference type="GO" id="GO:0005737">
    <property type="term" value="C:cytoplasm"/>
    <property type="evidence" value="ECO:0007669"/>
    <property type="project" value="UniProtKB-SubCell"/>
</dbReference>
<feature type="region of interest" description="Disordered" evidence="4">
    <location>
        <begin position="359"/>
        <end position="382"/>
    </location>
</feature>
<dbReference type="GO" id="GO:0019901">
    <property type="term" value="F:protein kinase binding"/>
    <property type="evidence" value="ECO:0007669"/>
    <property type="project" value="TreeGrafter"/>
</dbReference>
<protein>
    <recommendedName>
        <fullName evidence="5">Scaffolding anchor of CK1 domain-containing protein</fullName>
    </recommendedName>
</protein>
<dbReference type="OMA" id="YSFSWLC"/>
<keyword evidence="3" id="KW-0963">Cytoplasm</keyword>
<dbReference type="AlphaFoldDB" id="A0A4W3HP04"/>
<dbReference type="SUPFAM" id="SSF56024">
    <property type="entry name" value="Phospholipase D/nuclease"/>
    <property type="match status" value="1"/>
</dbReference>